<gene>
    <name evidence="2" type="ORF">BU26DRAFT_170564</name>
</gene>
<feature type="compositionally biased region" description="Low complexity" evidence="1">
    <location>
        <begin position="506"/>
        <end position="523"/>
    </location>
</feature>
<evidence type="ECO:0000313" key="2">
    <source>
        <dbReference type="EMBL" id="KAF2241800.1"/>
    </source>
</evidence>
<dbReference type="RefSeq" id="XP_033676804.1">
    <property type="nucleotide sequence ID" value="XM_033820268.1"/>
</dbReference>
<feature type="region of interest" description="Disordered" evidence="1">
    <location>
        <begin position="1"/>
        <end position="23"/>
    </location>
</feature>
<evidence type="ECO:0000256" key="1">
    <source>
        <dbReference type="SAM" id="MobiDB-lite"/>
    </source>
</evidence>
<keyword evidence="3" id="KW-1185">Reference proteome</keyword>
<feature type="compositionally biased region" description="Low complexity" evidence="1">
    <location>
        <begin position="480"/>
        <end position="498"/>
    </location>
</feature>
<proteinExistence type="predicted"/>
<sequence>MASRYYRTAGPDRRASELDFPSDSDLYSASDEELITQQANDRRLRQAISYIADEGGADPPEVYVEYVQRIDDSILKQYREEGYSFNPKLYRQLRSMIREVQADFQRIAEEESSVSLEDTDASIEELLSPEVLYRGGEDDSDDLPVPESSRRPKAPPPQEVSYPKLRDPLKKAEVRETQFLYGGPDNEVEEWHKDFPAMLPFGETLYMQEWESMKINYDLRESAKKSAADASPIVETNVPYDAVDKARIPTTYESGSRFKLPNIGKPLWSLIKRAARTAMLPNVLDELNTAGSLDEQVKKDYAPRVFLHPVAVNEAHQYYVPEDVPTSVPISTLNVPMSSKAAGKQPVGRPSLPPTPAGPSIPCKSSTTGYLGEGRKAQIRNHPQRATESPASDIAISQSVKKPSAVARRLEERRAKAIQPVASRVQRSASTDRAFSTDSPIGGPSTRRLSHILAGSSTKRGPGGPAKATPPTPTPEPRVTRAAIATSKRRLSSASSSTPEAKRVKPSPNAPAKKAPPKVQATPSKKVAFAEEEAGPSTKPQTRKKEIKGGIKNTMKPESVGRVERKTKPSWALQGVEKITPGVTRHGTKFK</sequence>
<feature type="compositionally biased region" description="Polar residues" evidence="1">
    <location>
        <begin position="384"/>
        <end position="401"/>
    </location>
</feature>
<dbReference type="OrthoDB" id="3779124at2759"/>
<feature type="compositionally biased region" description="Polar residues" evidence="1">
    <location>
        <begin position="425"/>
        <end position="439"/>
    </location>
</feature>
<evidence type="ECO:0000313" key="3">
    <source>
        <dbReference type="Proteomes" id="UP000800094"/>
    </source>
</evidence>
<dbReference type="GeneID" id="54573598"/>
<feature type="region of interest" description="Disordered" evidence="1">
    <location>
        <begin position="417"/>
        <end position="569"/>
    </location>
</feature>
<name>A0A6A6HWP1_9PLEO</name>
<feature type="region of interest" description="Disordered" evidence="1">
    <location>
        <begin position="129"/>
        <end position="163"/>
    </location>
</feature>
<organism evidence="2 3">
    <name type="scientific">Trematosphaeria pertusa</name>
    <dbReference type="NCBI Taxonomy" id="390896"/>
    <lineage>
        <taxon>Eukaryota</taxon>
        <taxon>Fungi</taxon>
        <taxon>Dikarya</taxon>
        <taxon>Ascomycota</taxon>
        <taxon>Pezizomycotina</taxon>
        <taxon>Dothideomycetes</taxon>
        <taxon>Pleosporomycetidae</taxon>
        <taxon>Pleosporales</taxon>
        <taxon>Massarineae</taxon>
        <taxon>Trematosphaeriaceae</taxon>
        <taxon>Trematosphaeria</taxon>
    </lineage>
</organism>
<dbReference type="EMBL" id="ML987210">
    <property type="protein sequence ID" value="KAF2241800.1"/>
    <property type="molecule type" value="Genomic_DNA"/>
</dbReference>
<dbReference type="Proteomes" id="UP000800094">
    <property type="component" value="Unassembled WGS sequence"/>
</dbReference>
<dbReference type="AlphaFoldDB" id="A0A6A6HWP1"/>
<feature type="region of interest" description="Disordered" evidence="1">
    <location>
        <begin position="338"/>
        <end position="401"/>
    </location>
</feature>
<reference evidence="2" key="1">
    <citation type="journal article" date="2020" name="Stud. Mycol.">
        <title>101 Dothideomycetes genomes: a test case for predicting lifestyles and emergence of pathogens.</title>
        <authorList>
            <person name="Haridas S."/>
            <person name="Albert R."/>
            <person name="Binder M."/>
            <person name="Bloem J."/>
            <person name="Labutti K."/>
            <person name="Salamov A."/>
            <person name="Andreopoulos B."/>
            <person name="Baker S."/>
            <person name="Barry K."/>
            <person name="Bills G."/>
            <person name="Bluhm B."/>
            <person name="Cannon C."/>
            <person name="Castanera R."/>
            <person name="Culley D."/>
            <person name="Daum C."/>
            <person name="Ezra D."/>
            <person name="Gonzalez J."/>
            <person name="Henrissat B."/>
            <person name="Kuo A."/>
            <person name="Liang C."/>
            <person name="Lipzen A."/>
            <person name="Lutzoni F."/>
            <person name="Magnuson J."/>
            <person name="Mondo S."/>
            <person name="Nolan M."/>
            <person name="Ohm R."/>
            <person name="Pangilinan J."/>
            <person name="Park H.-J."/>
            <person name="Ramirez L."/>
            <person name="Alfaro M."/>
            <person name="Sun H."/>
            <person name="Tritt A."/>
            <person name="Yoshinaga Y."/>
            <person name="Zwiers L.-H."/>
            <person name="Turgeon B."/>
            <person name="Goodwin S."/>
            <person name="Spatafora J."/>
            <person name="Crous P."/>
            <person name="Grigoriev I."/>
        </authorList>
    </citation>
    <scope>NUCLEOTIDE SEQUENCE</scope>
    <source>
        <strain evidence="2">CBS 122368</strain>
    </source>
</reference>
<accession>A0A6A6HWP1</accession>
<protein>
    <submittedName>
        <fullName evidence="2">Uncharacterized protein</fullName>
    </submittedName>
</protein>